<dbReference type="GO" id="GO:0016887">
    <property type="term" value="F:ATP hydrolysis activity"/>
    <property type="evidence" value="ECO:0007669"/>
    <property type="project" value="TreeGrafter"/>
</dbReference>
<keyword evidence="1 3" id="KW-0547">Nucleotide-binding</keyword>
<dbReference type="AlphaFoldDB" id="A0A370G6N2"/>
<dbReference type="PIRSF" id="PIRSF003092">
    <property type="entry name" value="MinD"/>
    <property type="match status" value="1"/>
</dbReference>
<comment type="caution">
    <text evidence="4">The sequence shown here is derived from an EMBL/GenBank/DDBJ whole genome shotgun (WGS) entry which is preliminary data.</text>
</comment>
<dbReference type="Gene3D" id="3.40.50.300">
    <property type="entry name" value="P-loop containing nucleotide triphosphate hydrolases"/>
    <property type="match status" value="1"/>
</dbReference>
<dbReference type="GO" id="GO:0005829">
    <property type="term" value="C:cytosol"/>
    <property type="evidence" value="ECO:0007669"/>
    <property type="project" value="TreeGrafter"/>
</dbReference>
<dbReference type="GO" id="GO:0051782">
    <property type="term" value="P:negative regulation of cell division"/>
    <property type="evidence" value="ECO:0007669"/>
    <property type="project" value="TreeGrafter"/>
</dbReference>
<dbReference type="GO" id="GO:0005524">
    <property type="term" value="F:ATP binding"/>
    <property type="evidence" value="ECO:0007669"/>
    <property type="project" value="UniProtKB-KW"/>
</dbReference>
<keyword evidence="5" id="KW-1185">Reference proteome</keyword>
<dbReference type="InterPro" id="IPR027417">
    <property type="entry name" value="P-loop_NTPase"/>
</dbReference>
<dbReference type="OrthoDB" id="9816297at2"/>
<accession>A0A370G6N2</accession>
<organism evidence="4 5">
    <name type="scientific">Aquicella lusitana</name>
    <dbReference type="NCBI Taxonomy" id="254246"/>
    <lineage>
        <taxon>Bacteria</taxon>
        <taxon>Pseudomonadati</taxon>
        <taxon>Pseudomonadota</taxon>
        <taxon>Gammaproteobacteria</taxon>
        <taxon>Legionellales</taxon>
        <taxon>Coxiellaceae</taxon>
        <taxon>Aquicella</taxon>
    </lineage>
</organism>
<dbReference type="InterPro" id="IPR033756">
    <property type="entry name" value="YlxH/NBP35"/>
</dbReference>
<keyword evidence="2 3" id="KW-0067">ATP-binding</keyword>
<keyword evidence="4" id="KW-0966">Cell projection</keyword>
<gene>
    <name evidence="4" type="ORF">C8D86_13121</name>
</gene>
<dbReference type="InterPro" id="IPR025501">
    <property type="entry name" value="MinD_FleN"/>
</dbReference>
<dbReference type="SUPFAM" id="SSF52540">
    <property type="entry name" value="P-loop containing nucleoside triphosphate hydrolases"/>
    <property type="match status" value="1"/>
</dbReference>
<evidence type="ECO:0000256" key="3">
    <source>
        <dbReference type="PIRSR" id="PIRSR003092-1"/>
    </source>
</evidence>
<dbReference type="InterPro" id="IPR050625">
    <property type="entry name" value="ParA/MinD_ATPase"/>
</dbReference>
<dbReference type="PANTHER" id="PTHR43384:SF4">
    <property type="entry name" value="CELLULOSE BIOSYNTHESIS PROTEIN BCSQ-RELATED"/>
    <property type="match status" value="1"/>
</dbReference>
<evidence type="ECO:0000313" key="5">
    <source>
        <dbReference type="Proteomes" id="UP000254720"/>
    </source>
</evidence>
<evidence type="ECO:0000313" key="4">
    <source>
        <dbReference type="EMBL" id="RDI38539.1"/>
    </source>
</evidence>
<dbReference type="Proteomes" id="UP000254720">
    <property type="component" value="Unassembled WGS sequence"/>
</dbReference>
<evidence type="ECO:0000256" key="1">
    <source>
        <dbReference type="ARBA" id="ARBA00022741"/>
    </source>
</evidence>
<sequence length="266" mass="29225">MRIISITGGKGGIGKTTIAVNLAVAFAKAKQKVLLLDADLGLANVDVMLGLSPNKTLHDVLLGNSSLHEISIKGPHGIQVIPSSSGIQCMADLSPSQYIGLIHSFSNFVEDIDIMIIDMASGISRQVIDFTNASQEVVVVICNDPSSLMDSYAVIKILHQKYARKRFGIIVNKVKSQHDGFQVFSRFQKVTEKFIDVNTNYLGHIPYDDYIGISAQERVAIVDKYPNSDAVSAINDVCSNIINWHKDTELPGGIHFFFEKLIHQQI</sequence>
<dbReference type="GO" id="GO:0009898">
    <property type="term" value="C:cytoplasmic side of plasma membrane"/>
    <property type="evidence" value="ECO:0007669"/>
    <property type="project" value="TreeGrafter"/>
</dbReference>
<dbReference type="PANTHER" id="PTHR43384">
    <property type="entry name" value="SEPTUM SITE-DETERMINING PROTEIN MIND HOMOLOG, CHLOROPLASTIC-RELATED"/>
    <property type="match status" value="1"/>
</dbReference>
<keyword evidence="4" id="KW-0282">Flagellum</keyword>
<evidence type="ECO:0000256" key="2">
    <source>
        <dbReference type="ARBA" id="ARBA00022840"/>
    </source>
</evidence>
<dbReference type="RefSeq" id="WP_114835325.1">
    <property type="nucleotide sequence ID" value="NZ_LR699116.1"/>
</dbReference>
<feature type="binding site" evidence="3">
    <location>
        <begin position="10"/>
        <end position="17"/>
    </location>
    <ligand>
        <name>ATP</name>
        <dbReference type="ChEBI" id="CHEBI:30616"/>
    </ligand>
</feature>
<dbReference type="EMBL" id="QQAX01000031">
    <property type="protein sequence ID" value="RDI38539.1"/>
    <property type="molecule type" value="Genomic_DNA"/>
</dbReference>
<name>A0A370G6N2_9COXI</name>
<proteinExistence type="predicted"/>
<protein>
    <submittedName>
        <fullName evidence="4">Flagellar biosynthesis protein FlhG</fullName>
    </submittedName>
</protein>
<dbReference type="Pfam" id="PF10609">
    <property type="entry name" value="ParA"/>
    <property type="match status" value="1"/>
</dbReference>
<keyword evidence="4" id="KW-0969">Cilium</keyword>
<reference evidence="4 5" key="1">
    <citation type="submission" date="2018-07" db="EMBL/GenBank/DDBJ databases">
        <title>Genomic Encyclopedia of Type Strains, Phase IV (KMG-IV): sequencing the most valuable type-strain genomes for metagenomic binning, comparative biology and taxonomic classification.</title>
        <authorList>
            <person name="Goeker M."/>
        </authorList>
    </citation>
    <scope>NUCLEOTIDE SEQUENCE [LARGE SCALE GENOMIC DNA]</scope>
    <source>
        <strain evidence="4 5">DSM 16500</strain>
    </source>
</reference>